<name>A0A261F958_9BIFI</name>
<gene>
    <name evidence="4" type="ORF">BTIS_1907</name>
</gene>
<dbReference type="PROSITE" id="PS51186">
    <property type="entry name" value="GNAT"/>
    <property type="match status" value="1"/>
</dbReference>
<comment type="caution">
    <text evidence="4">The sequence shown here is derived from an EMBL/GenBank/DDBJ whole genome shotgun (WGS) entry which is preliminary data.</text>
</comment>
<sequence length="193" mass="21210">MNDVNNDAVHNNDVKRDDGMIIRHATMADLDALAGVEAECFPPAEAATREDLRDRLAVYPDHFWLLFDRNGTVDGNIGADSADGRLVSFVNGMTTDTPDLADGMYADASLHDDHGAWQMIFGVNTIPAYRRRGCASRVIRHAADEARAQGRRGMVLTCKTGKIAFYARLGFVDEGLSSSTHGGVPWHQMRLTF</sequence>
<feature type="domain" description="N-acetyltransferase" evidence="3">
    <location>
        <begin position="20"/>
        <end position="193"/>
    </location>
</feature>
<reference evidence="4 5" key="1">
    <citation type="journal article" date="2017" name="BMC Genomics">
        <title>Comparative genomic and phylogenomic analyses of the Bifidobacteriaceae family.</title>
        <authorList>
            <person name="Lugli G.A."/>
            <person name="Milani C."/>
            <person name="Turroni F."/>
            <person name="Duranti S."/>
            <person name="Mancabelli L."/>
            <person name="Mangifesta M."/>
            <person name="Ferrario C."/>
            <person name="Modesto M."/>
            <person name="Mattarelli P."/>
            <person name="Jiri K."/>
            <person name="van Sinderen D."/>
            <person name="Ventura M."/>
        </authorList>
    </citation>
    <scope>NUCLEOTIDE SEQUENCE [LARGE SCALE GENOMIC DNA]</scope>
    <source>
        <strain evidence="4 5">DSM 100201</strain>
    </source>
</reference>
<evidence type="ECO:0000256" key="1">
    <source>
        <dbReference type="ARBA" id="ARBA00022679"/>
    </source>
</evidence>
<dbReference type="Gene3D" id="3.40.630.30">
    <property type="match status" value="1"/>
</dbReference>
<accession>A0A261F958</accession>
<evidence type="ECO:0000313" key="4">
    <source>
        <dbReference type="EMBL" id="OZG55680.1"/>
    </source>
</evidence>
<dbReference type="InterPro" id="IPR051635">
    <property type="entry name" value="SNAT-like"/>
</dbReference>
<dbReference type="RefSeq" id="WP_245819407.1">
    <property type="nucleotide sequence ID" value="NZ_MWWV01000017.1"/>
</dbReference>
<dbReference type="CDD" id="cd04301">
    <property type="entry name" value="NAT_SF"/>
    <property type="match status" value="1"/>
</dbReference>
<dbReference type="InterPro" id="IPR016181">
    <property type="entry name" value="Acyl_CoA_acyltransferase"/>
</dbReference>
<dbReference type="InterPro" id="IPR000182">
    <property type="entry name" value="GNAT_dom"/>
</dbReference>
<proteinExistence type="predicted"/>
<organism evidence="4 5">
    <name type="scientific">Bifidobacterium tissieri</name>
    <dbReference type="NCBI Taxonomy" id="1630162"/>
    <lineage>
        <taxon>Bacteria</taxon>
        <taxon>Bacillati</taxon>
        <taxon>Actinomycetota</taxon>
        <taxon>Actinomycetes</taxon>
        <taxon>Bifidobacteriales</taxon>
        <taxon>Bifidobacteriaceae</taxon>
        <taxon>Bifidobacterium</taxon>
    </lineage>
</organism>
<dbReference type="PANTHER" id="PTHR10908">
    <property type="entry name" value="SEROTONIN N-ACETYLTRANSFERASE"/>
    <property type="match status" value="1"/>
</dbReference>
<dbReference type="SUPFAM" id="SSF55729">
    <property type="entry name" value="Acyl-CoA N-acyltransferases (Nat)"/>
    <property type="match status" value="1"/>
</dbReference>
<dbReference type="Proteomes" id="UP000216444">
    <property type="component" value="Unassembled WGS sequence"/>
</dbReference>
<dbReference type="EMBL" id="MWWV01000017">
    <property type="protein sequence ID" value="OZG55680.1"/>
    <property type="molecule type" value="Genomic_DNA"/>
</dbReference>
<dbReference type="GO" id="GO:0008080">
    <property type="term" value="F:N-acetyltransferase activity"/>
    <property type="evidence" value="ECO:0007669"/>
    <property type="project" value="UniProtKB-ARBA"/>
</dbReference>
<evidence type="ECO:0000256" key="2">
    <source>
        <dbReference type="ARBA" id="ARBA00023315"/>
    </source>
</evidence>
<dbReference type="AlphaFoldDB" id="A0A261F958"/>
<keyword evidence="1 4" id="KW-0808">Transferase</keyword>
<keyword evidence="5" id="KW-1185">Reference proteome</keyword>
<protein>
    <submittedName>
        <fullName evidence="4">GNAT family acetyltransferase</fullName>
    </submittedName>
</protein>
<keyword evidence="2" id="KW-0012">Acyltransferase</keyword>
<evidence type="ECO:0000313" key="5">
    <source>
        <dbReference type="Proteomes" id="UP000216444"/>
    </source>
</evidence>
<dbReference type="Pfam" id="PF00583">
    <property type="entry name" value="Acetyltransf_1"/>
    <property type="match status" value="1"/>
</dbReference>
<dbReference type="PANTHER" id="PTHR10908:SF0">
    <property type="entry name" value="SEROTONIN N-ACETYLTRANSFERASE"/>
    <property type="match status" value="1"/>
</dbReference>
<evidence type="ECO:0000259" key="3">
    <source>
        <dbReference type="PROSITE" id="PS51186"/>
    </source>
</evidence>